<gene>
    <name evidence="2" type="ORF">EVAR_81568_1</name>
</gene>
<protein>
    <submittedName>
        <fullName evidence="2">Uncharacterized protein</fullName>
    </submittedName>
</protein>
<organism evidence="2 3">
    <name type="scientific">Eumeta variegata</name>
    <name type="common">Bagworm moth</name>
    <name type="synonym">Eumeta japonica</name>
    <dbReference type="NCBI Taxonomy" id="151549"/>
    <lineage>
        <taxon>Eukaryota</taxon>
        <taxon>Metazoa</taxon>
        <taxon>Ecdysozoa</taxon>
        <taxon>Arthropoda</taxon>
        <taxon>Hexapoda</taxon>
        <taxon>Insecta</taxon>
        <taxon>Pterygota</taxon>
        <taxon>Neoptera</taxon>
        <taxon>Endopterygota</taxon>
        <taxon>Lepidoptera</taxon>
        <taxon>Glossata</taxon>
        <taxon>Ditrysia</taxon>
        <taxon>Tineoidea</taxon>
        <taxon>Psychidae</taxon>
        <taxon>Oiketicinae</taxon>
        <taxon>Eumeta</taxon>
    </lineage>
</organism>
<sequence>MQQNQIAIRFRVQINQIRRPALRVRSRPERRARTRRTGQCVVADRPGSRSVPDTPVLVLLQRFGCNVRYNAAWPRNQQYPDGRRSILGIDVHLGTDRVTAYTEHYAYLYCTSLNKVKTKRAIAKLGPATARVRRRALSASAVPNSRPLAIVHVQPRTRHFLMLAGLTAVGTEPYVCTSLVDLVRRGYAKHCNTKFKPTLRSMV</sequence>
<reference evidence="2 3" key="1">
    <citation type="journal article" date="2019" name="Commun. Biol.">
        <title>The bagworm genome reveals a unique fibroin gene that provides high tensile strength.</title>
        <authorList>
            <person name="Kono N."/>
            <person name="Nakamura H."/>
            <person name="Ohtoshi R."/>
            <person name="Tomita M."/>
            <person name="Numata K."/>
            <person name="Arakawa K."/>
        </authorList>
    </citation>
    <scope>NUCLEOTIDE SEQUENCE [LARGE SCALE GENOMIC DNA]</scope>
</reference>
<comment type="caution">
    <text evidence="2">The sequence shown here is derived from an EMBL/GenBank/DDBJ whole genome shotgun (WGS) entry which is preliminary data.</text>
</comment>
<dbReference type="AlphaFoldDB" id="A0A4C1V0P8"/>
<dbReference type="Proteomes" id="UP000299102">
    <property type="component" value="Unassembled WGS sequence"/>
</dbReference>
<proteinExistence type="predicted"/>
<keyword evidence="3" id="KW-1185">Reference proteome</keyword>
<evidence type="ECO:0000256" key="1">
    <source>
        <dbReference type="SAM" id="MobiDB-lite"/>
    </source>
</evidence>
<evidence type="ECO:0000313" key="2">
    <source>
        <dbReference type="EMBL" id="GBP31802.1"/>
    </source>
</evidence>
<accession>A0A4C1V0P8</accession>
<evidence type="ECO:0000313" key="3">
    <source>
        <dbReference type="Proteomes" id="UP000299102"/>
    </source>
</evidence>
<feature type="region of interest" description="Disordered" evidence="1">
    <location>
        <begin position="25"/>
        <end position="47"/>
    </location>
</feature>
<dbReference type="EMBL" id="BGZK01000251">
    <property type="protein sequence ID" value="GBP31802.1"/>
    <property type="molecule type" value="Genomic_DNA"/>
</dbReference>
<name>A0A4C1V0P8_EUMVA</name>